<organism evidence="2 3">
    <name type="scientific">Hydrogenispora ethanolica</name>
    <dbReference type="NCBI Taxonomy" id="1082276"/>
    <lineage>
        <taxon>Bacteria</taxon>
        <taxon>Bacillati</taxon>
        <taxon>Bacillota</taxon>
        <taxon>Hydrogenispora</taxon>
    </lineage>
</organism>
<evidence type="ECO:0000259" key="1">
    <source>
        <dbReference type="Pfam" id="PF03819"/>
    </source>
</evidence>
<sequence>MSLQVKKKPECNLAQLVEVMAKLRGEGGCPWDREQTQESLKPYVIEEAFEVLEAVESGRPDKLCEELGDLLLQVIFHAEIAAETGQFDIDDVIGGIVAKLIRRHPHVFGTVAVDGVAGVLDNWEKIKQSEKPGERPSALDGIPKDFPALMKAEKIQGKAARVGFDWGNLEGPLAKVKEEFGEFEAVLDPAALPEEGSPAWSRLEDELGDILFAMVNVARVLKIHPELALRRTIAKFDKRFRYIEAAAAAAGKSLPEMTLAEMDRYWEEAKTK</sequence>
<dbReference type="SUPFAM" id="SSF101386">
    <property type="entry name" value="all-alpha NTP pyrophosphatases"/>
    <property type="match status" value="2"/>
</dbReference>
<dbReference type="CDD" id="cd11529">
    <property type="entry name" value="NTP-PPase_MazG_Cterm"/>
    <property type="match status" value="1"/>
</dbReference>
<dbReference type="GO" id="GO:0006203">
    <property type="term" value="P:dGTP catabolic process"/>
    <property type="evidence" value="ECO:0007669"/>
    <property type="project" value="TreeGrafter"/>
</dbReference>
<dbReference type="GO" id="GO:0046076">
    <property type="term" value="P:dTTP catabolic process"/>
    <property type="evidence" value="ECO:0007669"/>
    <property type="project" value="TreeGrafter"/>
</dbReference>
<comment type="caution">
    <text evidence="2">The sequence shown here is derived from an EMBL/GenBank/DDBJ whole genome shotgun (WGS) entry which is preliminary data.</text>
</comment>
<dbReference type="EMBL" id="SLUN01000005">
    <property type="protein sequence ID" value="TCL73247.1"/>
    <property type="molecule type" value="Genomic_DNA"/>
</dbReference>
<dbReference type="InterPro" id="IPR004518">
    <property type="entry name" value="MazG-like_dom"/>
</dbReference>
<dbReference type="NCBIfam" id="TIGR00444">
    <property type="entry name" value="mazG"/>
    <property type="match status" value="1"/>
</dbReference>
<dbReference type="PANTHER" id="PTHR30522:SF0">
    <property type="entry name" value="NUCLEOSIDE TRIPHOSPHATE PYROPHOSPHOHYDROLASE"/>
    <property type="match status" value="1"/>
</dbReference>
<dbReference type="FunFam" id="1.10.287.1080:FF:000001">
    <property type="entry name" value="Nucleoside triphosphate pyrophosphohydrolase"/>
    <property type="match status" value="1"/>
</dbReference>
<dbReference type="InterPro" id="IPR048015">
    <property type="entry name" value="NTP-PPase_MazG-like_N"/>
</dbReference>
<dbReference type="FunFam" id="1.10.287.1080:FF:000003">
    <property type="entry name" value="Nucleoside triphosphate pyrophosphohydrolase"/>
    <property type="match status" value="1"/>
</dbReference>
<dbReference type="Gene3D" id="1.10.287.1080">
    <property type="entry name" value="MazG-like"/>
    <property type="match status" value="2"/>
</dbReference>
<dbReference type="AlphaFoldDB" id="A0A4V2QFU9"/>
<dbReference type="GO" id="GO:0046052">
    <property type="term" value="P:UTP catabolic process"/>
    <property type="evidence" value="ECO:0007669"/>
    <property type="project" value="TreeGrafter"/>
</dbReference>
<dbReference type="OrthoDB" id="9808939at2"/>
<dbReference type="RefSeq" id="WP_132013402.1">
    <property type="nucleotide sequence ID" value="NZ_SLUN01000005.1"/>
</dbReference>
<dbReference type="Proteomes" id="UP000295008">
    <property type="component" value="Unassembled WGS sequence"/>
</dbReference>
<dbReference type="PANTHER" id="PTHR30522">
    <property type="entry name" value="NUCLEOSIDE TRIPHOSPHATE PYROPHOSPHOHYDROLASE"/>
    <property type="match status" value="1"/>
</dbReference>
<gene>
    <name evidence="2" type="ORF">EDC14_1005109</name>
</gene>
<dbReference type="NCBIfam" id="NF007113">
    <property type="entry name" value="PRK09562.1"/>
    <property type="match status" value="1"/>
</dbReference>
<keyword evidence="2" id="KW-0489">Methyltransferase</keyword>
<feature type="domain" description="NTP pyrophosphohydrolase MazG-like" evidence="1">
    <location>
        <begin position="175"/>
        <end position="239"/>
    </location>
</feature>
<reference evidence="2 3" key="1">
    <citation type="submission" date="2019-03" db="EMBL/GenBank/DDBJ databases">
        <title>Genomic Encyclopedia of Type Strains, Phase IV (KMG-IV): sequencing the most valuable type-strain genomes for metagenomic binning, comparative biology and taxonomic classification.</title>
        <authorList>
            <person name="Goeker M."/>
        </authorList>
    </citation>
    <scope>NUCLEOTIDE SEQUENCE [LARGE SCALE GENOMIC DNA]</scope>
    <source>
        <strain evidence="2 3">LX-B</strain>
    </source>
</reference>
<dbReference type="GO" id="GO:0046061">
    <property type="term" value="P:dATP catabolic process"/>
    <property type="evidence" value="ECO:0007669"/>
    <property type="project" value="TreeGrafter"/>
</dbReference>
<accession>A0A4V2QFU9</accession>
<dbReference type="InterPro" id="IPR048011">
    <property type="entry name" value="NTP-PPase_MazG-like_C"/>
</dbReference>
<keyword evidence="2" id="KW-0808">Transferase</keyword>
<dbReference type="GO" id="GO:0047429">
    <property type="term" value="F:nucleoside triphosphate diphosphatase activity"/>
    <property type="evidence" value="ECO:0007669"/>
    <property type="project" value="InterPro"/>
</dbReference>
<name>A0A4V2QFU9_HYDET</name>
<dbReference type="Pfam" id="PF03819">
    <property type="entry name" value="MazG"/>
    <property type="match status" value="2"/>
</dbReference>
<dbReference type="GO" id="GO:0008168">
    <property type="term" value="F:methyltransferase activity"/>
    <property type="evidence" value="ECO:0007669"/>
    <property type="project" value="UniProtKB-KW"/>
</dbReference>
<evidence type="ECO:0000313" key="2">
    <source>
        <dbReference type="EMBL" id="TCL73247.1"/>
    </source>
</evidence>
<protein>
    <submittedName>
        <fullName evidence="2">Tetrapyrrole methylase family protein/MazG family protein</fullName>
    </submittedName>
</protein>
<dbReference type="InterPro" id="IPR011551">
    <property type="entry name" value="NTP_PyrPHydrolase_MazG"/>
</dbReference>
<dbReference type="GO" id="GO:0006950">
    <property type="term" value="P:response to stress"/>
    <property type="evidence" value="ECO:0007669"/>
    <property type="project" value="UniProtKB-ARBA"/>
</dbReference>
<dbReference type="CDD" id="cd11528">
    <property type="entry name" value="NTP-PPase_MazG_Nterm"/>
    <property type="match status" value="1"/>
</dbReference>
<dbReference type="GO" id="GO:0032259">
    <property type="term" value="P:methylation"/>
    <property type="evidence" value="ECO:0007669"/>
    <property type="project" value="UniProtKB-KW"/>
</dbReference>
<dbReference type="GO" id="GO:0046047">
    <property type="term" value="P:TTP catabolic process"/>
    <property type="evidence" value="ECO:0007669"/>
    <property type="project" value="TreeGrafter"/>
</dbReference>
<keyword evidence="3" id="KW-1185">Reference proteome</keyword>
<dbReference type="GO" id="GO:0046081">
    <property type="term" value="P:dUTP catabolic process"/>
    <property type="evidence" value="ECO:0007669"/>
    <property type="project" value="TreeGrafter"/>
</dbReference>
<feature type="domain" description="NTP pyrophosphohydrolase MazG-like" evidence="1">
    <location>
        <begin position="35"/>
        <end position="108"/>
    </location>
</feature>
<proteinExistence type="predicted"/>
<evidence type="ECO:0000313" key="3">
    <source>
        <dbReference type="Proteomes" id="UP000295008"/>
    </source>
</evidence>